<dbReference type="EMBL" id="PYMJ01000015">
    <property type="protein sequence ID" value="PSU47370.1"/>
    <property type="molecule type" value="Genomic_DNA"/>
</dbReference>
<sequence length="348" mass="38282">MEEIGKSHLLKLKSRESENRFMFENLPAYLMYENYKVALWDLTSAMVGYTSMLHQLATSETLTEEELTVMATELNANAFSGLVALDGSLGEQSAENIGIVSTVVVSAFKEYLAQKRKKRVVSIIEDNHEHVVAFSKHLSLALNTILEASYSEYDSSSELLSDHIGEQIQHTKGDPDIGSYIDQWIKLNQDYYMHVQSLKALNKGALAFPLAHQSLVNAAESETSGLDAVTELIVQGQKLKSLANTLGNNNKNTLINLEIEPIESEALALEYDANKARYNASIAQAQAVSARISANANPNVIDKQDKAKELEEIASSLLEIATKKEEAAKSMREAVDGLKKASTTLVTQ</sequence>
<organism evidence="1 2">
    <name type="scientific">Photobacterium frigidiphilum</name>
    <dbReference type="NCBI Taxonomy" id="264736"/>
    <lineage>
        <taxon>Bacteria</taxon>
        <taxon>Pseudomonadati</taxon>
        <taxon>Pseudomonadota</taxon>
        <taxon>Gammaproteobacteria</taxon>
        <taxon>Vibrionales</taxon>
        <taxon>Vibrionaceae</taxon>
        <taxon>Photobacterium</taxon>
    </lineage>
</organism>
<reference evidence="1 2" key="1">
    <citation type="submission" date="2018-01" db="EMBL/GenBank/DDBJ databases">
        <title>Whole genome sequencing of Histamine producing bacteria.</title>
        <authorList>
            <person name="Butler K."/>
        </authorList>
    </citation>
    <scope>NUCLEOTIDE SEQUENCE [LARGE SCALE GENOMIC DNA]</scope>
    <source>
        <strain evidence="1 2">JCM 12947</strain>
    </source>
</reference>
<keyword evidence="2" id="KW-1185">Reference proteome</keyword>
<accession>A0A2T3JEQ5</accession>
<gene>
    <name evidence="1" type="ORF">C9J12_15345</name>
</gene>
<evidence type="ECO:0000313" key="1">
    <source>
        <dbReference type="EMBL" id="PSU47370.1"/>
    </source>
</evidence>
<protein>
    <submittedName>
        <fullName evidence="1">Uncharacterized protein</fullName>
    </submittedName>
</protein>
<dbReference type="AlphaFoldDB" id="A0A2T3JEQ5"/>
<dbReference type="Proteomes" id="UP000240987">
    <property type="component" value="Unassembled WGS sequence"/>
</dbReference>
<proteinExistence type="predicted"/>
<evidence type="ECO:0000313" key="2">
    <source>
        <dbReference type="Proteomes" id="UP000240987"/>
    </source>
</evidence>
<comment type="caution">
    <text evidence="1">The sequence shown here is derived from an EMBL/GenBank/DDBJ whole genome shotgun (WGS) entry which is preliminary data.</text>
</comment>
<name>A0A2T3JEQ5_9GAMM</name>